<comment type="caution">
    <text evidence="1">The sequence shown here is derived from an EMBL/GenBank/DDBJ whole genome shotgun (WGS) entry which is preliminary data.</text>
</comment>
<keyword evidence="2" id="KW-1185">Reference proteome</keyword>
<gene>
    <name evidence="1" type="ORF">P3G67_24845</name>
</gene>
<dbReference type="Proteomes" id="UP001216579">
    <property type="component" value="Unassembled WGS sequence"/>
</dbReference>
<evidence type="ECO:0000313" key="1">
    <source>
        <dbReference type="EMBL" id="MDF3292401.1"/>
    </source>
</evidence>
<reference evidence="1 2" key="1">
    <citation type="submission" date="2023-03" db="EMBL/GenBank/DDBJ databases">
        <title>Draft genome sequence of Streptomyces sp. RB6PN23 isolated from peat swamp forest in Thailand.</title>
        <authorList>
            <person name="Klaysubun C."/>
            <person name="Duangmal K."/>
        </authorList>
    </citation>
    <scope>NUCLEOTIDE SEQUENCE [LARGE SCALE GENOMIC DNA]</scope>
    <source>
        <strain evidence="1 2">RB6PN23</strain>
    </source>
</reference>
<dbReference type="RefSeq" id="WP_276095466.1">
    <property type="nucleotide sequence ID" value="NZ_JARJBC010000017.1"/>
</dbReference>
<protein>
    <submittedName>
        <fullName evidence="1">Uncharacterized protein</fullName>
    </submittedName>
</protein>
<proteinExistence type="predicted"/>
<dbReference type="EMBL" id="JARJBC010000017">
    <property type="protein sequence ID" value="MDF3292401.1"/>
    <property type="molecule type" value="Genomic_DNA"/>
</dbReference>
<evidence type="ECO:0000313" key="2">
    <source>
        <dbReference type="Proteomes" id="UP001216579"/>
    </source>
</evidence>
<name>A0ABT5ZRY9_9ACTN</name>
<accession>A0ABT5ZRY9</accession>
<sequence>MSHERFYSRVNGPTLHRVNRLRYLDEVSPRQLADGGDPRHVTE</sequence>
<organism evidence="1 2">
    <name type="scientific">Streptomyces silvisoli</name>
    <dbReference type="NCBI Taxonomy" id="3034235"/>
    <lineage>
        <taxon>Bacteria</taxon>
        <taxon>Bacillati</taxon>
        <taxon>Actinomycetota</taxon>
        <taxon>Actinomycetes</taxon>
        <taxon>Kitasatosporales</taxon>
        <taxon>Streptomycetaceae</taxon>
        <taxon>Streptomyces</taxon>
    </lineage>
</organism>